<keyword evidence="16" id="KW-0472">Membrane</keyword>
<sequence length="673" mass="75845">MAAAGCAGSVSGLGPRAKARPEAVPTHRHVRCLTLEEARCPVCLEILLEPVTMPCRHSVCLHCFKRTVECSGLCCPLCRLRVSSWARNKQSREKSLVNTELWEMVRQTYPEKCGQRLEQRARVMASEDVFCSPIQICKPGEMRHEYDKQKNKVMNHEETEERIKKVPCRKKGDCGLQNSQNTVWVLSDSENEEPIRMRTRHASAFVRRSRVSPALCRSSFNINVQRSQSCTDSDEGGRKVVQSHLSLQEKASVCHSFNAGILLSSENSRSFSAPVLPLDKRQHWRSILASPPSLVPHTKPERSVSPESNDSISEELNHFKPIVCSPCTPPKRLPDGRLMEPTIVKSTPRNLTHGLQKNTSYEASPSILQKWKQVELDRQRVKFMSKGTITSPVVDDYSFTRSSEEDQENKSCNCGPMEKDLPGQHCTCTANADLSRKQREKPLLRNKRQLIFDKCIKDDCSQSTTAPTQITLCNSDTHKQCGACEPHCSPSGRMENLKSPILDKHIAAEIRQPEPHAVCVADELSANQSEPGHTEDQEEKMAAKNGKNGLLQKWKIDEKPVKIDKWDGAAVKNSLDDAAKKAEKNIFLMAVQKDPTGMDPDHTWQLSSSLKRFDDKYTLKATFRDGKTKQFRSTEFTKSVSTFFDGEGTLVMDHYEKCVSKLHDTLAMEKKTK</sequence>
<keyword evidence="8" id="KW-0812">Transmembrane</keyword>
<protein>
    <recommendedName>
        <fullName evidence="6">Signal peptidase complex subunit 2</fullName>
        <ecNumber evidence="5">2.3.2.27</ecNumber>
    </recommendedName>
</protein>
<keyword evidence="12" id="KW-0833">Ubl conjugation pathway</keyword>
<evidence type="ECO:0000256" key="3">
    <source>
        <dbReference type="ARBA" id="ARBA00004477"/>
    </source>
</evidence>
<dbReference type="GO" id="GO:0008270">
    <property type="term" value="F:zinc ion binding"/>
    <property type="evidence" value="ECO:0007669"/>
    <property type="project" value="UniProtKB-KW"/>
</dbReference>
<evidence type="ECO:0000256" key="19">
    <source>
        <dbReference type="SAM" id="MobiDB-lite"/>
    </source>
</evidence>
<evidence type="ECO:0000256" key="4">
    <source>
        <dbReference type="ARBA" id="ARBA00007324"/>
    </source>
</evidence>
<dbReference type="AlphaFoldDB" id="A0AAD5FRM7"/>
<feature type="region of interest" description="Disordered" evidence="19">
    <location>
        <begin position="290"/>
        <end position="311"/>
    </location>
</feature>
<dbReference type="SUPFAM" id="SSF57850">
    <property type="entry name" value="RING/U-box"/>
    <property type="match status" value="1"/>
</dbReference>
<keyword evidence="17" id="KW-0539">Nucleus</keyword>
<evidence type="ECO:0000256" key="5">
    <source>
        <dbReference type="ARBA" id="ARBA00012483"/>
    </source>
</evidence>
<keyword evidence="7" id="KW-0808">Transferase</keyword>
<evidence type="ECO:0000259" key="20">
    <source>
        <dbReference type="PROSITE" id="PS50089"/>
    </source>
</evidence>
<gene>
    <name evidence="21" type="ORF">C0J50_14848</name>
</gene>
<feature type="domain" description="RING-type" evidence="20">
    <location>
        <begin position="40"/>
        <end position="79"/>
    </location>
</feature>
<dbReference type="Gene3D" id="3.30.40.10">
    <property type="entry name" value="Zinc/RING finger domain, C3HC4 (zinc finger)"/>
    <property type="match status" value="1"/>
</dbReference>
<evidence type="ECO:0000256" key="17">
    <source>
        <dbReference type="ARBA" id="ARBA00023242"/>
    </source>
</evidence>
<dbReference type="GO" id="GO:0006465">
    <property type="term" value="P:signal peptide processing"/>
    <property type="evidence" value="ECO:0007669"/>
    <property type="project" value="InterPro"/>
</dbReference>
<dbReference type="PANTHER" id="PTHR23328">
    <property type="entry name" value="RING-TYPE DOMAIN-CONTAINING PROTEIN"/>
    <property type="match status" value="1"/>
</dbReference>
<dbReference type="InterPro" id="IPR018957">
    <property type="entry name" value="Znf_C3HC4_RING-type"/>
</dbReference>
<dbReference type="Pfam" id="PF00097">
    <property type="entry name" value="zf-C3HC4"/>
    <property type="match status" value="1"/>
</dbReference>
<keyword evidence="11 18" id="KW-0863">Zinc-finger</keyword>
<dbReference type="PANTHER" id="PTHR23328:SF2">
    <property type="entry name" value="E3 UBIQUITIN-PROTEIN LIGASE RNF169"/>
    <property type="match status" value="1"/>
</dbReference>
<accession>A0AAD5FRM7</accession>
<comment type="caution">
    <text evidence="21">The sequence shown here is derived from an EMBL/GenBank/DDBJ whole genome shotgun (WGS) entry which is preliminary data.</text>
</comment>
<organism evidence="21 22">
    <name type="scientific">Silurus asotus</name>
    <name type="common">Amur catfish</name>
    <name type="synonym">Parasilurus asotus</name>
    <dbReference type="NCBI Taxonomy" id="30991"/>
    <lineage>
        <taxon>Eukaryota</taxon>
        <taxon>Metazoa</taxon>
        <taxon>Chordata</taxon>
        <taxon>Craniata</taxon>
        <taxon>Vertebrata</taxon>
        <taxon>Euteleostomi</taxon>
        <taxon>Actinopterygii</taxon>
        <taxon>Neopterygii</taxon>
        <taxon>Teleostei</taxon>
        <taxon>Ostariophysi</taxon>
        <taxon>Siluriformes</taxon>
        <taxon>Siluridae</taxon>
        <taxon>Silurus</taxon>
    </lineage>
</organism>
<evidence type="ECO:0000256" key="2">
    <source>
        <dbReference type="ARBA" id="ARBA00004123"/>
    </source>
</evidence>
<keyword evidence="15" id="KW-1133">Transmembrane helix</keyword>
<dbReference type="GO" id="GO:0061630">
    <property type="term" value="F:ubiquitin protein ligase activity"/>
    <property type="evidence" value="ECO:0007669"/>
    <property type="project" value="UniProtKB-EC"/>
</dbReference>
<evidence type="ECO:0000256" key="14">
    <source>
        <dbReference type="ARBA" id="ARBA00022833"/>
    </source>
</evidence>
<comment type="catalytic activity">
    <reaction evidence="1">
        <text>S-ubiquitinyl-[E2 ubiquitin-conjugating enzyme]-L-cysteine + [acceptor protein]-L-lysine = [E2 ubiquitin-conjugating enzyme]-L-cysteine + N(6)-ubiquitinyl-[acceptor protein]-L-lysine.</text>
        <dbReference type="EC" id="2.3.2.27"/>
    </reaction>
</comment>
<evidence type="ECO:0000256" key="13">
    <source>
        <dbReference type="ARBA" id="ARBA00022824"/>
    </source>
</evidence>
<evidence type="ECO:0000256" key="8">
    <source>
        <dbReference type="ARBA" id="ARBA00022692"/>
    </source>
</evidence>
<evidence type="ECO:0000256" key="16">
    <source>
        <dbReference type="ARBA" id="ARBA00023136"/>
    </source>
</evidence>
<dbReference type="EC" id="2.3.2.27" evidence="5"/>
<keyword evidence="14" id="KW-0862">Zinc</keyword>
<evidence type="ECO:0000256" key="11">
    <source>
        <dbReference type="ARBA" id="ARBA00022771"/>
    </source>
</evidence>
<dbReference type="GO" id="GO:0005634">
    <property type="term" value="C:nucleus"/>
    <property type="evidence" value="ECO:0007669"/>
    <property type="project" value="UniProtKB-SubCell"/>
</dbReference>
<keyword evidence="9" id="KW-0479">Metal-binding</keyword>
<dbReference type="InterPro" id="IPR009582">
    <property type="entry name" value="Spc2/SPCS2"/>
</dbReference>
<dbReference type="GO" id="GO:0031491">
    <property type="term" value="F:nucleosome binding"/>
    <property type="evidence" value="ECO:0007669"/>
    <property type="project" value="TreeGrafter"/>
</dbReference>
<dbReference type="CDD" id="cd16550">
    <property type="entry name" value="RING-HC_RNF168"/>
    <property type="match status" value="1"/>
</dbReference>
<evidence type="ECO:0000256" key="10">
    <source>
        <dbReference type="ARBA" id="ARBA00022763"/>
    </source>
</evidence>
<evidence type="ECO:0000256" key="7">
    <source>
        <dbReference type="ARBA" id="ARBA00022679"/>
    </source>
</evidence>
<dbReference type="InterPro" id="IPR001841">
    <property type="entry name" value="Znf_RING"/>
</dbReference>
<evidence type="ECO:0000313" key="22">
    <source>
        <dbReference type="Proteomes" id="UP001205998"/>
    </source>
</evidence>
<feature type="region of interest" description="Disordered" evidence="19">
    <location>
        <begin position="1"/>
        <end position="20"/>
    </location>
</feature>
<dbReference type="Proteomes" id="UP001205998">
    <property type="component" value="Unassembled WGS sequence"/>
</dbReference>
<dbReference type="GO" id="GO:0006302">
    <property type="term" value="P:double-strand break repair"/>
    <property type="evidence" value="ECO:0007669"/>
    <property type="project" value="TreeGrafter"/>
</dbReference>
<proteinExistence type="inferred from homology"/>
<comment type="similarity">
    <text evidence="4">Belongs to the SPCS2 family.</text>
</comment>
<evidence type="ECO:0000256" key="12">
    <source>
        <dbReference type="ARBA" id="ARBA00022786"/>
    </source>
</evidence>
<evidence type="ECO:0000256" key="18">
    <source>
        <dbReference type="PROSITE-ProRule" id="PRU00175"/>
    </source>
</evidence>
<comment type="subcellular location">
    <subcellularLocation>
        <location evidence="3">Endoplasmic reticulum membrane</location>
        <topology evidence="3">Multi-pass membrane protein</topology>
    </subcellularLocation>
    <subcellularLocation>
        <location evidence="2">Nucleus</location>
    </subcellularLocation>
</comment>
<keyword evidence="13" id="KW-0256">Endoplasmic reticulum</keyword>
<dbReference type="GO" id="GO:0005787">
    <property type="term" value="C:signal peptidase complex"/>
    <property type="evidence" value="ECO:0007669"/>
    <property type="project" value="InterPro"/>
</dbReference>
<evidence type="ECO:0000256" key="1">
    <source>
        <dbReference type="ARBA" id="ARBA00000900"/>
    </source>
</evidence>
<evidence type="ECO:0000313" key="21">
    <source>
        <dbReference type="EMBL" id="KAI5625634.1"/>
    </source>
</evidence>
<dbReference type="PROSITE" id="PS50089">
    <property type="entry name" value="ZF_RING_2"/>
    <property type="match status" value="1"/>
</dbReference>
<evidence type="ECO:0000256" key="15">
    <source>
        <dbReference type="ARBA" id="ARBA00022989"/>
    </source>
</evidence>
<dbReference type="Pfam" id="PF06703">
    <property type="entry name" value="SPC25"/>
    <property type="match status" value="1"/>
</dbReference>
<dbReference type="GO" id="GO:0035861">
    <property type="term" value="C:site of double-strand break"/>
    <property type="evidence" value="ECO:0007669"/>
    <property type="project" value="TreeGrafter"/>
</dbReference>
<keyword evidence="10" id="KW-0227">DNA damage</keyword>
<keyword evidence="22" id="KW-1185">Reference proteome</keyword>
<dbReference type="InterPro" id="IPR013083">
    <property type="entry name" value="Znf_RING/FYVE/PHD"/>
</dbReference>
<dbReference type="SMART" id="SM00184">
    <property type="entry name" value="RING"/>
    <property type="match status" value="1"/>
</dbReference>
<reference evidence="21" key="1">
    <citation type="submission" date="2018-07" db="EMBL/GenBank/DDBJ databases">
        <title>Comparative genomics of catfishes provides insights into carnivory and benthic adaptation.</title>
        <authorList>
            <person name="Zhang Y."/>
            <person name="Wang D."/>
            <person name="Peng Z."/>
            <person name="Zheng S."/>
            <person name="Shao F."/>
            <person name="Tao W."/>
        </authorList>
    </citation>
    <scope>NUCLEOTIDE SEQUENCE</scope>
    <source>
        <strain evidence="21">Chongqing</strain>
    </source>
</reference>
<dbReference type="EMBL" id="MU551550">
    <property type="protein sequence ID" value="KAI5625634.1"/>
    <property type="molecule type" value="Genomic_DNA"/>
</dbReference>
<dbReference type="InterPro" id="IPR051657">
    <property type="entry name" value="RNF168/RNF169_E3_ubiq-ligase"/>
</dbReference>
<evidence type="ECO:0000256" key="9">
    <source>
        <dbReference type="ARBA" id="ARBA00022723"/>
    </source>
</evidence>
<evidence type="ECO:0000256" key="6">
    <source>
        <dbReference type="ARBA" id="ARBA00017057"/>
    </source>
</evidence>
<name>A0AAD5FRM7_SILAS</name>